<dbReference type="CDD" id="cd14014">
    <property type="entry name" value="STKc_PknB_like"/>
    <property type="match status" value="1"/>
</dbReference>
<evidence type="ECO:0000256" key="4">
    <source>
        <dbReference type="ARBA" id="ARBA00022840"/>
    </source>
</evidence>
<accession>A0AAU7CG68</accession>
<keyword evidence="2" id="KW-0547">Nucleotide-binding</keyword>
<dbReference type="AlphaFoldDB" id="A0AAU7CG68"/>
<keyword evidence="3 7" id="KW-0418">Kinase</keyword>
<protein>
    <submittedName>
        <fullName evidence="7">Serine/threonine-protein kinase</fullName>
        <ecNumber evidence="7">2.7.11.1</ecNumber>
    </submittedName>
</protein>
<feature type="domain" description="Protein kinase" evidence="6">
    <location>
        <begin position="12"/>
        <end position="304"/>
    </location>
</feature>
<feature type="region of interest" description="Disordered" evidence="5">
    <location>
        <begin position="199"/>
        <end position="221"/>
    </location>
</feature>
<evidence type="ECO:0000256" key="5">
    <source>
        <dbReference type="SAM" id="MobiDB-lite"/>
    </source>
</evidence>
<dbReference type="InterPro" id="IPR000719">
    <property type="entry name" value="Prot_kinase_dom"/>
</dbReference>
<keyword evidence="4" id="KW-0067">ATP-binding</keyword>
<dbReference type="SUPFAM" id="SSF56112">
    <property type="entry name" value="Protein kinase-like (PK-like)"/>
    <property type="match status" value="1"/>
</dbReference>
<evidence type="ECO:0000256" key="3">
    <source>
        <dbReference type="ARBA" id="ARBA00022777"/>
    </source>
</evidence>
<dbReference type="EMBL" id="CP155447">
    <property type="protein sequence ID" value="XBH03661.1"/>
    <property type="molecule type" value="Genomic_DNA"/>
</dbReference>
<proteinExistence type="predicted"/>
<reference evidence="7" key="1">
    <citation type="submission" date="2024-05" db="EMBL/GenBank/DDBJ databases">
        <title>Planctomycetes of the genus Singulisphaera possess chitinolytic capabilities.</title>
        <authorList>
            <person name="Ivanova A."/>
        </authorList>
    </citation>
    <scope>NUCLEOTIDE SEQUENCE</scope>
    <source>
        <strain evidence="7">Ch08T</strain>
    </source>
</reference>
<gene>
    <name evidence="7" type="ORF">V5E97_35955</name>
</gene>
<name>A0AAU7CG68_9BACT</name>
<dbReference type="PANTHER" id="PTHR43289">
    <property type="entry name" value="MITOGEN-ACTIVATED PROTEIN KINASE KINASE KINASE 20-RELATED"/>
    <property type="match status" value="1"/>
</dbReference>
<keyword evidence="1 7" id="KW-0808">Transferase</keyword>
<dbReference type="GO" id="GO:0004674">
    <property type="term" value="F:protein serine/threonine kinase activity"/>
    <property type="evidence" value="ECO:0007669"/>
    <property type="project" value="UniProtKB-EC"/>
</dbReference>
<evidence type="ECO:0000256" key="2">
    <source>
        <dbReference type="ARBA" id="ARBA00022741"/>
    </source>
</evidence>
<dbReference type="PROSITE" id="PS50011">
    <property type="entry name" value="PROTEIN_KINASE_DOM"/>
    <property type="match status" value="1"/>
</dbReference>
<dbReference type="Pfam" id="PF00069">
    <property type="entry name" value="Pkinase"/>
    <property type="match status" value="1"/>
</dbReference>
<feature type="compositionally biased region" description="Polar residues" evidence="5">
    <location>
        <begin position="199"/>
        <end position="215"/>
    </location>
</feature>
<dbReference type="RefSeq" id="WP_406696400.1">
    <property type="nucleotide sequence ID" value="NZ_CP155447.1"/>
</dbReference>
<dbReference type="Gene3D" id="3.30.200.20">
    <property type="entry name" value="Phosphorylase Kinase, domain 1"/>
    <property type="match status" value="1"/>
</dbReference>
<evidence type="ECO:0000256" key="1">
    <source>
        <dbReference type="ARBA" id="ARBA00022679"/>
    </source>
</evidence>
<evidence type="ECO:0000313" key="7">
    <source>
        <dbReference type="EMBL" id="XBH03661.1"/>
    </source>
</evidence>
<dbReference type="PANTHER" id="PTHR43289:SF6">
    <property type="entry name" value="SERINE_THREONINE-PROTEIN KINASE NEKL-3"/>
    <property type="match status" value="1"/>
</dbReference>
<dbReference type="GO" id="GO:0005524">
    <property type="term" value="F:ATP binding"/>
    <property type="evidence" value="ECO:0007669"/>
    <property type="project" value="UniProtKB-KW"/>
</dbReference>
<dbReference type="PROSITE" id="PS00109">
    <property type="entry name" value="PROTEIN_KINASE_TYR"/>
    <property type="match status" value="1"/>
</dbReference>
<dbReference type="EC" id="2.7.11.1" evidence="7"/>
<sequence>MNALPVMDPCRFRILRPLDRGGISRVFVAYDEELNREVALKQLRRRYADRIRSRSRFLFEAEVTAGLEHPGVVPVYGMGQFADRRTFFTMRLIRGETLRGAIKRAHSTGKPRGTSPELRTLLDRLVDVCYTVAYAHSRGIIHRDLTPGNIMLGAHGETLVIDWGLAKPIGRPSPLDEGDSAQEVPWPATARTLPRTRVGHTSGTTWYMSPEQASGDSDRLGPATDVYTLGATLYMVLTGQAPFDGPDEDEVQKLVQCGALVAPRRINRKIAPALEAICLKAMAMEPGDRYVSPLDLGDDIACWLARRPLKARPVTAAREWLVEPAIEGIASFHERAAVPARDGRSYPAG</sequence>
<dbReference type="InterPro" id="IPR011009">
    <property type="entry name" value="Kinase-like_dom_sf"/>
</dbReference>
<dbReference type="InterPro" id="IPR008266">
    <property type="entry name" value="Tyr_kinase_AS"/>
</dbReference>
<dbReference type="Gene3D" id="1.10.510.10">
    <property type="entry name" value="Transferase(Phosphotransferase) domain 1"/>
    <property type="match status" value="1"/>
</dbReference>
<organism evidence="7">
    <name type="scientific">Singulisphaera sp. Ch08</name>
    <dbReference type="NCBI Taxonomy" id="3120278"/>
    <lineage>
        <taxon>Bacteria</taxon>
        <taxon>Pseudomonadati</taxon>
        <taxon>Planctomycetota</taxon>
        <taxon>Planctomycetia</taxon>
        <taxon>Isosphaerales</taxon>
        <taxon>Isosphaeraceae</taxon>
        <taxon>Singulisphaera</taxon>
    </lineage>
</organism>
<evidence type="ECO:0000259" key="6">
    <source>
        <dbReference type="PROSITE" id="PS50011"/>
    </source>
</evidence>